<gene>
    <name evidence="1" type="ORF">BOTNAR_0023g00500</name>
</gene>
<keyword evidence="2" id="KW-1185">Reference proteome</keyword>
<protein>
    <submittedName>
        <fullName evidence="1">Uncharacterized protein</fullName>
    </submittedName>
</protein>
<sequence>MTIHRRNLKQGLDCKIPALLPDKYIQLDIEKEKAQRQDRYSRHYKDEVMSTHLGVSPLSLYSRTF</sequence>
<evidence type="ECO:0000313" key="1">
    <source>
        <dbReference type="EMBL" id="TGO68577.1"/>
    </source>
</evidence>
<reference evidence="1 2" key="1">
    <citation type="submission" date="2017-12" db="EMBL/GenBank/DDBJ databases">
        <title>Comparative genomics of Botrytis spp.</title>
        <authorList>
            <person name="Valero-Jimenez C.A."/>
            <person name="Tapia P."/>
            <person name="Veloso J."/>
            <person name="Silva-Moreno E."/>
            <person name="Staats M."/>
            <person name="Valdes J.H."/>
            <person name="Van Kan J.A.L."/>
        </authorList>
    </citation>
    <scope>NUCLEOTIDE SEQUENCE [LARGE SCALE GENOMIC DNA]</scope>
    <source>
        <strain evidence="1 2">MUCL2120</strain>
    </source>
</reference>
<organism evidence="1 2">
    <name type="scientific">Botryotinia narcissicola</name>
    <dbReference type="NCBI Taxonomy" id="278944"/>
    <lineage>
        <taxon>Eukaryota</taxon>
        <taxon>Fungi</taxon>
        <taxon>Dikarya</taxon>
        <taxon>Ascomycota</taxon>
        <taxon>Pezizomycotina</taxon>
        <taxon>Leotiomycetes</taxon>
        <taxon>Helotiales</taxon>
        <taxon>Sclerotiniaceae</taxon>
        <taxon>Botryotinia</taxon>
    </lineage>
</organism>
<dbReference type="Proteomes" id="UP000297452">
    <property type="component" value="Unassembled WGS sequence"/>
</dbReference>
<name>A0A4Z1JHW2_9HELO</name>
<evidence type="ECO:0000313" key="2">
    <source>
        <dbReference type="Proteomes" id="UP000297452"/>
    </source>
</evidence>
<dbReference type="AlphaFoldDB" id="A0A4Z1JHW2"/>
<accession>A0A4Z1JHW2</accession>
<dbReference type="EMBL" id="PQXJ01000023">
    <property type="protein sequence ID" value="TGO68577.1"/>
    <property type="molecule type" value="Genomic_DNA"/>
</dbReference>
<proteinExistence type="predicted"/>
<comment type="caution">
    <text evidence="1">The sequence shown here is derived from an EMBL/GenBank/DDBJ whole genome shotgun (WGS) entry which is preliminary data.</text>
</comment>